<evidence type="ECO:0000256" key="3">
    <source>
        <dbReference type="ARBA" id="ARBA00022525"/>
    </source>
</evidence>
<feature type="signal peptide" evidence="5">
    <location>
        <begin position="1"/>
        <end position="18"/>
    </location>
</feature>
<evidence type="ECO:0000256" key="5">
    <source>
        <dbReference type="SAM" id="SignalP"/>
    </source>
</evidence>
<comment type="caution">
    <text evidence="6">The sequence shown here is derived from an EMBL/GenBank/DDBJ whole genome shotgun (WGS) entry which is preliminary data.</text>
</comment>
<dbReference type="InterPro" id="IPR036728">
    <property type="entry name" value="PBP_GOBP_sf"/>
</dbReference>
<dbReference type="InterPro" id="IPR006170">
    <property type="entry name" value="PBP/GOBP"/>
</dbReference>
<protein>
    <submittedName>
        <fullName evidence="6">Uncharacterized protein</fullName>
    </submittedName>
</protein>
<proteinExistence type="inferred from homology"/>
<reference evidence="6" key="1">
    <citation type="journal article" date="2023" name="Insect Mol. Biol.">
        <title>Genome sequencing provides insights into the evolution of gene families encoding plant cell wall-degrading enzymes in longhorned beetles.</title>
        <authorList>
            <person name="Shin N.R."/>
            <person name="Okamura Y."/>
            <person name="Kirsch R."/>
            <person name="Pauchet Y."/>
        </authorList>
    </citation>
    <scope>NUCLEOTIDE SEQUENCE</scope>
    <source>
        <strain evidence="6">MMC_N1</strain>
    </source>
</reference>
<dbReference type="SUPFAM" id="SSF47565">
    <property type="entry name" value="Insect pheromone/odorant-binding proteins"/>
    <property type="match status" value="1"/>
</dbReference>
<dbReference type="Proteomes" id="UP001162164">
    <property type="component" value="Unassembled WGS sequence"/>
</dbReference>
<name>A0ABQ9J0C9_9CUCU</name>
<keyword evidence="3" id="KW-0964">Secreted</keyword>
<dbReference type="SMART" id="SM00708">
    <property type="entry name" value="PhBP"/>
    <property type="match status" value="1"/>
</dbReference>
<organism evidence="6 7">
    <name type="scientific">Molorchus minor</name>
    <dbReference type="NCBI Taxonomy" id="1323400"/>
    <lineage>
        <taxon>Eukaryota</taxon>
        <taxon>Metazoa</taxon>
        <taxon>Ecdysozoa</taxon>
        <taxon>Arthropoda</taxon>
        <taxon>Hexapoda</taxon>
        <taxon>Insecta</taxon>
        <taxon>Pterygota</taxon>
        <taxon>Neoptera</taxon>
        <taxon>Endopterygota</taxon>
        <taxon>Coleoptera</taxon>
        <taxon>Polyphaga</taxon>
        <taxon>Cucujiformia</taxon>
        <taxon>Chrysomeloidea</taxon>
        <taxon>Cerambycidae</taxon>
        <taxon>Lamiinae</taxon>
        <taxon>Monochamini</taxon>
        <taxon>Molorchus</taxon>
    </lineage>
</organism>
<dbReference type="CDD" id="cd23992">
    <property type="entry name" value="PBP_GOBP"/>
    <property type="match status" value="1"/>
</dbReference>
<evidence type="ECO:0000256" key="2">
    <source>
        <dbReference type="ARBA" id="ARBA00008098"/>
    </source>
</evidence>
<accession>A0ABQ9J0C9</accession>
<evidence type="ECO:0000256" key="4">
    <source>
        <dbReference type="ARBA" id="ARBA00022729"/>
    </source>
</evidence>
<evidence type="ECO:0000313" key="6">
    <source>
        <dbReference type="EMBL" id="KAJ8970113.1"/>
    </source>
</evidence>
<keyword evidence="4 5" id="KW-0732">Signal</keyword>
<dbReference type="Pfam" id="PF01395">
    <property type="entry name" value="PBP_GOBP"/>
    <property type="match status" value="1"/>
</dbReference>
<dbReference type="Gene3D" id="1.10.238.20">
    <property type="entry name" value="Pheromone/general odorant binding protein domain"/>
    <property type="match status" value="1"/>
</dbReference>
<evidence type="ECO:0000313" key="7">
    <source>
        <dbReference type="Proteomes" id="UP001162164"/>
    </source>
</evidence>
<comment type="subcellular location">
    <subcellularLocation>
        <location evidence="1">Secreted</location>
    </subcellularLocation>
</comment>
<keyword evidence="7" id="KW-1185">Reference proteome</keyword>
<dbReference type="PANTHER" id="PTHR11857">
    <property type="entry name" value="ODORANT BINDING PROTEIN-RELATED"/>
    <property type="match status" value="1"/>
</dbReference>
<evidence type="ECO:0000256" key="1">
    <source>
        <dbReference type="ARBA" id="ARBA00004613"/>
    </source>
</evidence>
<sequence>MKLLFVVVALTTIVLASGAGLTEEQKQKLSGHHKECITESGVDNELVSKARKGEFTEDPKLKDHLFCLAKKIGFMNDSGDIKKDVLKTKVGSVVGDDSLADKLIDQCAVKKSSPQETAYETVKCYSEKTSQRVSVI</sequence>
<dbReference type="PANTHER" id="PTHR11857:SF43">
    <property type="entry name" value="GEO07291P1-RELATED"/>
    <property type="match status" value="1"/>
</dbReference>
<gene>
    <name evidence="6" type="ORF">NQ317_019659</name>
</gene>
<dbReference type="EMBL" id="JAPWTJ010001674">
    <property type="protein sequence ID" value="KAJ8970113.1"/>
    <property type="molecule type" value="Genomic_DNA"/>
</dbReference>
<feature type="chain" id="PRO_5046930703" evidence="5">
    <location>
        <begin position="19"/>
        <end position="136"/>
    </location>
</feature>
<comment type="similarity">
    <text evidence="2">Belongs to the PBP/GOBP family.</text>
</comment>